<gene>
    <name evidence="1" type="ORF">EIZ93_14710</name>
</gene>
<protein>
    <submittedName>
        <fullName evidence="1">Uncharacterized protein</fullName>
    </submittedName>
</protein>
<evidence type="ECO:0000313" key="2">
    <source>
        <dbReference type="Proteomes" id="UP000359125"/>
    </source>
</evidence>
<reference evidence="1 2" key="1">
    <citation type="journal article" date="2019" name="Environ. Health Perspect.">
        <title>Inter-host Transmission of Carbapenemase-Producing Escherichia coli among Humans and Backyard Animals.</title>
        <authorList>
            <person name="Li J."/>
            <person name="Bi Z."/>
            <person name="Ma S."/>
            <person name="Chen B."/>
            <person name="Cai C."/>
            <person name="He J."/>
            <person name="Schwarz S."/>
            <person name="Sun C."/>
            <person name="Zhou Y."/>
            <person name="Yin J."/>
            <person name="Hulth A."/>
            <person name="Wang Y."/>
            <person name="Shen Z."/>
            <person name="Wang S."/>
            <person name="Wu C."/>
            <person name="Nilsson L.E."/>
            <person name="Walsh T.R."/>
            <person name="Borjesson S."/>
            <person name="Shen J."/>
            <person name="Sun Q."/>
            <person name="Wang Y."/>
        </authorList>
    </citation>
    <scope>NUCLEOTIDE SEQUENCE [LARGE SCALE GENOMIC DNA]</scope>
    <source>
        <strain evidence="1 2">A016f</strain>
    </source>
</reference>
<sequence length="70" mass="8388">MVRDRSWRRQHAFRLKSKRRFYRIAVTKTSITIGKIYQSPCACSCYLCGNKRKNHGETMQERRAKLLHTD</sequence>
<dbReference type="AlphaFoldDB" id="A0A3L5MCU6"/>
<proteinExistence type="predicted"/>
<organism evidence="1 2">
    <name type="scientific">Escherichia coli</name>
    <dbReference type="NCBI Taxonomy" id="562"/>
    <lineage>
        <taxon>Bacteria</taxon>
        <taxon>Pseudomonadati</taxon>
        <taxon>Pseudomonadota</taxon>
        <taxon>Gammaproteobacteria</taxon>
        <taxon>Enterobacterales</taxon>
        <taxon>Enterobacteriaceae</taxon>
        <taxon>Escherichia</taxon>
    </lineage>
</organism>
<name>A0A3L5MCU6_ECOLX</name>
<dbReference type="EMBL" id="RYCF01000047">
    <property type="protein sequence ID" value="MQK25542.1"/>
    <property type="molecule type" value="Genomic_DNA"/>
</dbReference>
<comment type="caution">
    <text evidence="1">The sequence shown here is derived from an EMBL/GenBank/DDBJ whole genome shotgun (WGS) entry which is preliminary data.</text>
</comment>
<evidence type="ECO:0000313" key="1">
    <source>
        <dbReference type="EMBL" id="MQK25542.1"/>
    </source>
</evidence>
<accession>A0A3L5MCU6</accession>
<dbReference type="Proteomes" id="UP000359125">
    <property type="component" value="Unassembled WGS sequence"/>
</dbReference>